<evidence type="ECO:0000313" key="7">
    <source>
        <dbReference type="EMBL" id="KAJ2845447.1"/>
    </source>
</evidence>
<evidence type="ECO:0000256" key="5">
    <source>
        <dbReference type="SAM" id="MobiDB-lite"/>
    </source>
</evidence>
<name>A0A9W8I924_9FUNG</name>
<evidence type="ECO:0000259" key="6">
    <source>
        <dbReference type="Pfam" id="PF04821"/>
    </source>
</evidence>
<comment type="caution">
    <text evidence="7">The sequence shown here is derived from an EMBL/GenBank/DDBJ whole genome shotgun (WGS) entry which is preliminary data.</text>
</comment>
<feature type="region of interest" description="Disordered" evidence="5">
    <location>
        <begin position="1"/>
        <end position="25"/>
    </location>
</feature>
<feature type="compositionally biased region" description="Acidic residues" evidence="5">
    <location>
        <begin position="584"/>
        <end position="598"/>
    </location>
</feature>
<comment type="subcellular location">
    <subcellularLocation>
        <location evidence="1">Nucleus</location>
    </subcellularLocation>
</comment>
<dbReference type="Pfam" id="PF04821">
    <property type="entry name" value="TIMELESS"/>
    <property type="match status" value="1"/>
</dbReference>
<accession>A0A9W8I924</accession>
<dbReference type="InterPro" id="IPR006906">
    <property type="entry name" value="Timeless_N"/>
</dbReference>
<feature type="compositionally biased region" description="Polar residues" evidence="5">
    <location>
        <begin position="573"/>
        <end position="582"/>
    </location>
</feature>
<evidence type="ECO:0000256" key="2">
    <source>
        <dbReference type="ARBA" id="ARBA00022880"/>
    </source>
</evidence>
<feature type="region of interest" description="Disordered" evidence="5">
    <location>
        <begin position="556"/>
        <end position="598"/>
    </location>
</feature>
<dbReference type="GO" id="GO:0006281">
    <property type="term" value="P:DNA repair"/>
    <property type="evidence" value="ECO:0007669"/>
    <property type="project" value="TreeGrafter"/>
</dbReference>
<keyword evidence="8" id="KW-1185">Reference proteome</keyword>
<dbReference type="PANTHER" id="PTHR22940">
    <property type="entry name" value="TIMEOUT/TIMELESS-2"/>
    <property type="match status" value="1"/>
</dbReference>
<gene>
    <name evidence="7" type="primary">TOF1</name>
    <name evidence="7" type="ORF">IWW36_004778</name>
</gene>
<dbReference type="GO" id="GO:0043111">
    <property type="term" value="P:replication fork arrest"/>
    <property type="evidence" value="ECO:0007669"/>
    <property type="project" value="TreeGrafter"/>
</dbReference>
<dbReference type="AlphaFoldDB" id="A0A9W8I924"/>
<dbReference type="InterPro" id="IPR016024">
    <property type="entry name" value="ARM-type_fold"/>
</dbReference>
<dbReference type="InterPro" id="IPR044998">
    <property type="entry name" value="Timeless"/>
</dbReference>
<dbReference type="EMBL" id="JANBUW010000796">
    <property type="protein sequence ID" value="KAJ2845447.1"/>
    <property type="molecule type" value="Genomic_DNA"/>
</dbReference>
<keyword evidence="2" id="KW-0236">DNA replication inhibitor</keyword>
<organism evidence="7 8">
    <name type="scientific">Coemansia brasiliensis</name>
    <dbReference type="NCBI Taxonomy" id="2650707"/>
    <lineage>
        <taxon>Eukaryota</taxon>
        <taxon>Fungi</taxon>
        <taxon>Fungi incertae sedis</taxon>
        <taxon>Zoopagomycota</taxon>
        <taxon>Kickxellomycotina</taxon>
        <taxon>Kickxellomycetes</taxon>
        <taxon>Kickxellales</taxon>
        <taxon>Kickxellaceae</taxon>
        <taxon>Coemansia</taxon>
    </lineage>
</organism>
<evidence type="ECO:0000256" key="4">
    <source>
        <dbReference type="ARBA" id="ARBA00023306"/>
    </source>
</evidence>
<dbReference type="GO" id="GO:0000076">
    <property type="term" value="P:DNA replication checkpoint signaling"/>
    <property type="evidence" value="ECO:0007669"/>
    <property type="project" value="TreeGrafter"/>
</dbReference>
<reference evidence="7" key="1">
    <citation type="submission" date="2022-07" db="EMBL/GenBank/DDBJ databases">
        <title>Phylogenomic reconstructions and comparative analyses of Kickxellomycotina fungi.</title>
        <authorList>
            <person name="Reynolds N.K."/>
            <person name="Stajich J.E."/>
            <person name="Barry K."/>
            <person name="Grigoriev I.V."/>
            <person name="Crous P."/>
            <person name="Smith M.E."/>
        </authorList>
    </citation>
    <scope>NUCLEOTIDE SEQUENCE</scope>
    <source>
        <strain evidence="7">NRRL 1566</strain>
    </source>
</reference>
<dbReference type="Proteomes" id="UP001139887">
    <property type="component" value="Unassembled WGS sequence"/>
</dbReference>
<dbReference type="OrthoDB" id="310853at2759"/>
<dbReference type="PANTHER" id="PTHR22940:SF4">
    <property type="entry name" value="PROTEIN TIMELESS HOMOLOG"/>
    <property type="match status" value="1"/>
</dbReference>
<feature type="domain" description="Timeless N-terminal" evidence="6">
    <location>
        <begin position="71"/>
        <end position="303"/>
    </location>
</feature>
<dbReference type="GO" id="GO:0031298">
    <property type="term" value="C:replication fork protection complex"/>
    <property type="evidence" value="ECO:0007669"/>
    <property type="project" value="TreeGrafter"/>
</dbReference>
<evidence type="ECO:0000256" key="3">
    <source>
        <dbReference type="ARBA" id="ARBA00023242"/>
    </source>
</evidence>
<keyword evidence="3" id="KW-0539">Nucleus</keyword>
<evidence type="ECO:0000256" key="1">
    <source>
        <dbReference type="ARBA" id="ARBA00004123"/>
    </source>
</evidence>
<protein>
    <submittedName>
        <fullName evidence="7">Topoisomerase 1-associated factor 1</fullName>
    </submittedName>
</protein>
<feature type="non-terminal residue" evidence="7">
    <location>
        <position position="740"/>
    </location>
</feature>
<dbReference type="GO" id="GO:0003677">
    <property type="term" value="F:DNA binding"/>
    <property type="evidence" value="ECO:0007669"/>
    <property type="project" value="TreeGrafter"/>
</dbReference>
<dbReference type="SUPFAM" id="SSF48371">
    <property type="entry name" value="ARM repeat"/>
    <property type="match status" value="1"/>
</dbReference>
<proteinExistence type="predicted"/>
<sequence length="740" mass="85084">MESDTKDAFIEDDEQQYGEEQPYSDEQIAEEVERYRSIVLSACSSLGNMVPVAKPVNHTKDQTMVNGTTMEYVPKDDCLASLKDIKRYIQMDEQGEGKWVLQWLGDWEVLKRDIIPIFTLSVKRLLPDKDGKAPSEDDREHLLKLVMICVELFVFLTWNMKTESEEVKVRFTRILQSYKRTFAEKEVIACLLSVAVMYLRKNHNTERETMLIKGILYVFRNILAIPDPLISPTSTHLSNLEAQDKLLAIMEKEMVIDFFLTMLSSADERRFKDLRPILLDIIYYVFYRVQVSALFEGCGKWFKQSDLKRSNRHADFGGVYALSTGENTVMPVFNARQVLKPFANLFRKPGKIVGPTKAPECPVDYAWRTVDPDVIPILQRIAAVFIESCFNPFFIAMFDDLKATTSVVNETIPRLLYIAGYFIDISLANSAIDLGCICALVQTHIFGQVMRFTSTYMELKEWPSLEPSMYCIQQIMLALLKMHDTKLKSMSENVLSNLFYDGDALDLFVKLCRIYKPTKMRRQCLEQIARLADTFLRTLKAYSESRPSLFVKKSVKRRVKKQNPDNDDENTEADSTAQQPNAADSDEEMAGTEEDAEDSSAEAAIEELQVERAFVFSKYENAFAVASVAISFSNLLVPPTGIEYVYPMLYRIAVTCKKPYLFFKKRILQRLLLVFDDELTFPHRMEMLDLVCWIFRQYMVVINSPILRDMYKPDPLDNKLATECLLTFLSHSNLGTSIEP</sequence>
<evidence type="ECO:0000313" key="8">
    <source>
        <dbReference type="Proteomes" id="UP001139887"/>
    </source>
</evidence>
<keyword evidence="4" id="KW-0131">Cell cycle</keyword>